<keyword evidence="6" id="KW-0843">Virulence</keyword>
<name>A0A9Y2ET54_9FIRM</name>
<protein>
    <recommendedName>
        <fullName evidence="9">Fungal lipase-type domain-containing protein</fullName>
    </recommendedName>
</protein>
<comment type="subcellular location">
    <subcellularLocation>
        <location evidence="1">Membrane</location>
    </subcellularLocation>
    <subcellularLocation>
        <location evidence="2">Secreted</location>
    </subcellularLocation>
</comment>
<sequence length="592" mass="64995">MGIIEIEKNLISDIVEGRSFLSKSKQSNGILSKLGNLIPGITSKAEEKNTPISSSQKSSSTYTTSSSSLSDLMKMSYKEIYAFYKVAGKGESALSDWHVEKRIDELKTGLSARMFVNDKTHEINISFEGSHGFTKLLAENALDARLLKDLYTYSDGFTRFLTPNEYDMLYKKWFLVLGNDGVADLQMMANKVPDQFYTAYKWFNDTMDVIKKSADLSSYHIVITGHSLGGSIAQLVSAKYYLDTNTAIPTMAIEGTGVLTLLEQIQGYSLNTKDFSHIINFCTEGDPVGEFASEGHLGFTVPMPYDLARGDRSGELPNYRIFLEAFQKATGIENIRLDRHEMGQQIDLFDGTSFSYPENRVMLGAAETVFRSTSTTNEIIMGNNLGNEIYGSNYGAYIVGGSGNDLLVGGLGDDFISGGAGNDKIFGGAGNNILYGGDGDDYLEGGRGNDELYGGKGNDTLVWTGGNDSLYGQGGNNQYILGKTTDNQLSSGTVTLKFDRENAENANVLVNTSAIDLKNSAIVFLMSDQILPSHTLVSQKDNSLYIKYDQYSSITIENWSDVQNAIGSNITFQFLGSDKMQYSIQNNQLVRR</sequence>
<dbReference type="PANTHER" id="PTHR38340">
    <property type="entry name" value="S-LAYER PROTEIN"/>
    <property type="match status" value="1"/>
</dbReference>
<dbReference type="InterPro" id="IPR018511">
    <property type="entry name" value="Hemolysin-typ_Ca-bd_CS"/>
</dbReference>
<dbReference type="InterPro" id="IPR029058">
    <property type="entry name" value="AB_hydrolase_fold"/>
</dbReference>
<dbReference type="InterPro" id="IPR050557">
    <property type="entry name" value="RTX_toxin/Mannuronan_C5-epim"/>
</dbReference>
<dbReference type="SUPFAM" id="SSF53474">
    <property type="entry name" value="alpha/beta-Hydrolases"/>
    <property type="match status" value="1"/>
</dbReference>
<dbReference type="GO" id="GO:0006629">
    <property type="term" value="P:lipid metabolic process"/>
    <property type="evidence" value="ECO:0007669"/>
    <property type="project" value="InterPro"/>
</dbReference>
<evidence type="ECO:0000256" key="2">
    <source>
        <dbReference type="ARBA" id="ARBA00004613"/>
    </source>
</evidence>
<dbReference type="AlphaFoldDB" id="A0A9Y2ET54"/>
<feature type="region of interest" description="Disordered" evidence="8">
    <location>
        <begin position="46"/>
        <end position="66"/>
    </location>
</feature>
<dbReference type="Proteomes" id="UP001243623">
    <property type="component" value="Chromosome"/>
</dbReference>
<dbReference type="InterPro" id="IPR011049">
    <property type="entry name" value="Serralysin-like_metalloprot_C"/>
</dbReference>
<dbReference type="RefSeq" id="WP_309320728.1">
    <property type="nucleotide sequence ID" value="NZ_CP120678.1"/>
</dbReference>
<dbReference type="PANTHER" id="PTHR38340:SF1">
    <property type="entry name" value="S-LAYER PROTEIN"/>
    <property type="match status" value="1"/>
</dbReference>
<evidence type="ECO:0000256" key="3">
    <source>
        <dbReference type="ARBA" id="ARBA00022525"/>
    </source>
</evidence>
<dbReference type="GO" id="GO:0005509">
    <property type="term" value="F:calcium ion binding"/>
    <property type="evidence" value="ECO:0007669"/>
    <property type="project" value="InterPro"/>
</dbReference>
<keyword evidence="3" id="KW-0964">Secreted</keyword>
<dbReference type="PROSITE" id="PS00330">
    <property type="entry name" value="HEMOLYSIN_CALCIUM"/>
    <property type="match status" value="1"/>
</dbReference>
<feature type="compositionally biased region" description="Low complexity" evidence="8">
    <location>
        <begin position="53"/>
        <end position="66"/>
    </location>
</feature>
<dbReference type="KEGG" id="sgbi:P3F81_05315"/>
<evidence type="ECO:0000313" key="11">
    <source>
        <dbReference type="Proteomes" id="UP001243623"/>
    </source>
</evidence>
<dbReference type="PRINTS" id="PR00313">
    <property type="entry name" value="CABNDNGRPT"/>
</dbReference>
<dbReference type="Pfam" id="PF01764">
    <property type="entry name" value="Lipase_3"/>
    <property type="match status" value="1"/>
</dbReference>
<organism evidence="10 11">
    <name type="scientific">Selenobaculum gibii</name>
    <dbReference type="NCBI Taxonomy" id="3054208"/>
    <lineage>
        <taxon>Bacteria</taxon>
        <taxon>Bacillati</taxon>
        <taxon>Bacillota</taxon>
        <taxon>Negativicutes</taxon>
        <taxon>Selenomonadales</taxon>
        <taxon>Selenomonadaceae</taxon>
        <taxon>Selenobaculum</taxon>
    </lineage>
</organism>
<evidence type="ECO:0000256" key="1">
    <source>
        <dbReference type="ARBA" id="ARBA00004370"/>
    </source>
</evidence>
<dbReference type="EMBL" id="CP120678">
    <property type="protein sequence ID" value="WIW71718.1"/>
    <property type="molecule type" value="Genomic_DNA"/>
</dbReference>
<evidence type="ECO:0000256" key="7">
    <source>
        <dbReference type="ARBA" id="ARBA00023136"/>
    </source>
</evidence>
<evidence type="ECO:0000256" key="4">
    <source>
        <dbReference type="ARBA" id="ARBA00022656"/>
    </source>
</evidence>
<dbReference type="Gene3D" id="3.40.50.1820">
    <property type="entry name" value="alpha/beta hydrolase"/>
    <property type="match status" value="1"/>
</dbReference>
<dbReference type="GO" id="GO:0005576">
    <property type="term" value="C:extracellular region"/>
    <property type="evidence" value="ECO:0007669"/>
    <property type="project" value="UniProtKB-SubCell"/>
</dbReference>
<evidence type="ECO:0000256" key="5">
    <source>
        <dbReference type="ARBA" id="ARBA00022737"/>
    </source>
</evidence>
<accession>A0A9Y2ET54</accession>
<keyword evidence="11" id="KW-1185">Reference proteome</keyword>
<dbReference type="PRINTS" id="PR01488">
    <property type="entry name" value="RTXTOXINA"/>
</dbReference>
<keyword evidence="7" id="KW-0472">Membrane</keyword>
<dbReference type="Gene3D" id="2.150.10.10">
    <property type="entry name" value="Serralysin-like metalloprotease, C-terminal"/>
    <property type="match status" value="1"/>
</dbReference>
<proteinExistence type="predicted"/>
<dbReference type="GO" id="GO:0016020">
    <property type="term" value="C:membrane"/>
    <property type="evidence" value="ECO:0007669"/>
    <property type="project" value="UniProtKB-SubCell"/>
</dbReference>
<feature type="domain" description="Fungal lipase-type" evidence="9">
    <location>
        <begin position="189"/>
        <end position="242"/>
    </location>
</feature>
<keyword evidence="4" id="KW-0800">Toxin</keyword>
<dbReference type="InterPro" id="IPR002921">
    <property type="entry name" value="Fungal_lipase-type"/>
</dbReference>
<dbReference type="SUPFAM" id="SSF51120">
    <property type="entry name" value="beta-Roll"/>
    <property type="match status" value="2"/>
</dbReference>
<keyword evidence="5" id="KW-0677">Repeat</keyword>
<gene>
    <name evidence="10" type="ORF">P3F81_05315</name>
</gene>
<dbReference type="InterPro" id="IPR003995">
    <property type="entry name" value="RTX_toxin_determinant-A"/>
</dbReference>
<dbReference type="Pfam" id="PF00353">
    <property type="entry name" value="HemolysinCabind"/>
    <property type="match status" value="3"/>
</dbReference>
<evidence type="ECO:0000313" key="10">
    <source>
        <dbReference type="EMBL" id="WIW71718.1"/>
    </source>
</evidence>
<evidence type="ECO:0000256" key="6">
    <source>
        <dbReference type="ARBA" id="ARBA00023026"/>
    </source>
</evidence>
<dbReference type="GO" id="GO:0090729">
    <property type="term" value="F:toxin activity"/>
    <property type="evidence" value="ECO:0007669"/>
    <property type="project" value="UniProtKB-KW"/>
</dbReference>
<evidence type="ECO:0000259" key="9">
    <source>
        <dbReference type="Pfam" id="PF01764"/>
    </source>
</evidence>
<dbReference type="InterPro" id="IPR001343">
    <property type="entry name" value="Hemolysn_Ca-bd"/>
</dbReference>
<reference evidence="10" key="1">
    <citation type="submission" date="2023-03" db="EMBL/GenBank/DDBJ databases">
        <title>Selenobaculum gbiensis gen. nov. sp. nov., a new bacterium isolated from the gut microbiota of IBD patient.</title>
        <authorList>
            <person name="Yeo S."/>
            <person name="Park H."/>
            <person name="Huh C.S."/>
        </authorList>
    </citation>
    <scope>NUCLEOTIDE SEQUENCE</scope>
    <source>
        <strain evidence="10">ICN-92133</strain>
    </source>
</reference>
<evidence type="ECO:0000256" key="8">
    <source>
        <dbReference type="SAM" id="MobiDB-lite"/>
    </source>
</evidence>